<sequence>MTFNLCHECATAIVNDDYSSYDVDEERIRQFLDSLDSYLCVETEESEQGNGGYWDCDACEQVQIGPGHNATECD</sequence>
<comment type="caution">
    <text evidence="1">The sequence shown here is derived from an EMBL/GenBank/DDBJ whole genome shotgun (WGS) entry which is preliminary data.</text>
</comment>
<accession>A0AB38D1M6</accession>
<dbReference type="RefSeq" id="WP_074292968.1">
    <property type="nucleotide sequence ID" value="NZ_FSFF01000001.1"/>
</dbReference>
<dbReference type="EMBL" id="FSHM01000004">
    <property type="protein sequence ID" value="SIB20211.1"/>
    <property type="molecule type" value="Genomic_DNA"/>
</dbReference>
<dbReference type="Proteomes" id="UP000185210">
    <property type="component" value="Unassembled WGS sequence"/>
</dbReference>
<proteinExistence type="predicted"/>
<gene>
    <name evidence="1" type="ORF">SAMEA2070301_03217</name>
</gene>
<evidence type="ECO:0000313" key="1">
    <source>
        <dbReference type="EMBL" id="SIB20211.1"/>
    </source>
</evidence>
<dbReference type="AlphaFoldDB" id="A0AB38D1M6"/>
<organism evidence="1 2">
    <name type="scientific">Mycobacteroides abscessus subsp. abscessus</name>
    <dbReference type="NCBI Taxonomy" id="1185650"/>
    <lineage>
        <taxon>Bacteria</taxon>
        <taxon>Bacillati</taxon>
        <taxon>Actinomycetota</taxon>
        <taxon>Actinomycetes</taxon>
        <taxon>Mycobacteriales</taxon>
        <taxon>Mycobacteriaceae</taxon>
        <taxon>Mycobacteroides</taxon>
        <taxon>Mycobacteroides abscessus</taxon>
    </lineage>
</organism>
<evidence type="ECO:0000313" key="2">
    <source>
        <dbReference type="Proteomes" id="UP000185210"/>
    </source>
</evidence>
<reference evidence="1 2" key="1">
    <citation type="submission" date="2016-11" db="EMBL/GenBank/DDBJ databases">
        <authorList>
            <consortium name="Pathogen Informatics"/>
        </authorList>
    </citation>
    <scope>NUCLEOTIDE SEQUENCE [LARGE SCALE GENOMIC DNA]</scope>
    <source>
        <strain evidence="1 2">104</strain>
    </source>
</reference>
<protein>
    <submittedName>
        <fullName evidence="1">Uncharacterized protein</fullName>
    </submittedName>
</protein>
<name>A0AB38D1M6_9MYCO</name>